<keyword evidence="2" id="KW-1185">Reference proteome</keyword>
<protein>
    <submittedName>
        <fullName evidence="1">Uncharacterized protein</fullName>
    </submittedName>
</protein>
<organism evidence="1 2">
    <name type="scientific">Cryptolaemus montrouzieri</name>
    <dbReference type="NCBI Taxonomy" id="559131"/>
    <lineage>
        <taxon>Eukaryota</taxon>
        <taxon>Metazoa</taxon>
        <taxon>Ecdysozoa</taxon>
        <taxon>Arthropoda</taxon>
        <taxon>Hexapoda</taxon>
        <taxon>Insecta</taxon>
        <taxon>Pterygota</taxon>
        <taxon>Neoptera</taxon>
        <taxon>Endopterygota</taxon>
        <taxon>Coleoptera</taxon>
        <taxon>Polyphaga</taxon>
        <taxon>Cucujiformia</taxon>
        <taxon>Coccinelloidea</taxon>
        <taxon>Coccinellidae</taxon>
        <taxon>Scymninae</taxon>
        <taxon>Scymnini</taxon>
        <taxon>Cryptolaemus</taxon>
    </lineage>
</organism>
<feature type="non-terminal residue" evidence="1">
    <location>
        <position position="116"/>
    </location>
</feature>
<evidence type="ECO:0000313" key="1">
    <source>
        <dbReference type="EMBL" id="KAL3287607.1"/>
    </source>
</evidence>
<accession>A0ABD2PA67</accession>
<reference evidence="1 2" key="1">
    <citation type="journal article" date="2021" name="BMC Biol.">
        <title>Horizontally acquired antibacterial genes associated with adaptive radiation of ladybird beetles.</title>
        <authorList>
            <person name="Li H.S."/>
            <person name="Tang X.F."/>
            <person name="Huang Y.H."/>
            <person name="Xu Z.Y."/>
            <person name="Chen M.L."/>
            <person name="Du X.Y."/>
            <person name="Qiu B.Y."/>
            <person name="Chen P.T."/>
            <person name="Zhang W."/>
            <person name="Slipinski A."/>
            <person name="Escalona H.E."/>
            <person name="Waterhouse R.M."/>
            <person name="Zwick A."/>
            <person name="Pang H."/>
        </authorList>
    </citation>
    <scope>NUCLEOTIDE SEQUENCE [LARGE SCALE GENOMIC DNA]</scope>
    <source>
        <strain evidence="1">SYSU2018</strain>
    </source>
</reference>
<proteinExistence type="predicted"/>
<sequence length="116" mass="13148">MNEYFCTIGKEVVSEITTQHQITNGDNNFAEVHNDVSIYMKSTDDQEIEGVLSELKENAAPGHDQITVRDIENIKESIVPNLTKLVNKVLISGIFPQEQKVSKFSPIYKSDRKDHI</sequence>
<evidence type="ECO:0000313" key="2">
    <source>
        <dbReference type="Proteomes" id="UP001516400"/>
    </source>
</evidence>
<dbReference type="AlphaFoldDB" id="A0ABD2PA67"/>
<comment type="caution">
    <text evidence="1">The sequence shown here is derived from an EMBL/GenBank/DDBJ whole genome shotgun (WGS) entry which is preliminary data.</text>
</comment>
<dbReference type="Proteomes" id="UP001516400">
    <property type="component" value="Unassembled WGS sequence"/>
</dbReference>
<dbReference type="EMBL" id="JABFTP020000185">
    <property type="protein sequence ID" value="KAL3287607.1"/>
    <property type="molecule type" value="Genomic_DNA"/>
</dbReference>
<name>A0ABD2PA67_9CUCU</name>
<gene>
    <name evidence="1" type="ORF">HHI36_002077</name>
</gene>